<dbReference type="InterPro" id="IPR001245">
    <property type="entry name" value="Ser-Thr/Tyr_kinase_cat_dom"/>
</dbReference>
<evidence type="ECO:0000313" key="4">
    <source>
        <dbReference type="EnsemblMetazoa" id="SMAR003079-PA"/>
    </source>
</evidence>
<dbReference type="PANTHER" id="PTHR44329">
    <property type="entry name" value="SERINE/THREONINE-PROTEIN KINASE TNNI3K-RELATED"/>
    <property type="match status" value="1"/>
</dbReference>
<protein>
    <recommendedName>
        <fullName evidence="3">Protein kinase domain-containing protein</fullName>
    </recommendedName>
</protein>
<feature type="compositionally biased region" description="Polar residues" evidence="2">
    <location>
        <begin position="738"/>
        <end position="768"/>
    </location>
</feature>
<dbReference type="Proteomes" id="UP000014500">
    <property type="component" value="Unassembled WGS sequence"/>
</dbReference>
<dbReference type="eggNOG" id="KOG0192">
    <property type="taxonomic scope" value="Eukaryota"/>
</dbReference>
<dbReference type="HOGENOM" id="CLU_000288_7_14_1"/>
<evidence type="ECO:0000313" key="5">
    <source>
        <dbReference type="Proteomes" id="UP000014500"/>
    </source>
</evidence>
<dbReference type="PRINTS" id="PR00109">
    <property type="entry name" value="TYRKINASE"/>
</dbReference>
<feature type="domain" description="Protein kinase" evidence="3">
    <location>
        <begin position="1"/>
        <end position="150"/>
    </location>
</feature>
<feature type="region of interest" description="Disordered" evidence="2">
    <location>
        <begin position="508"/>
        <end position="538"/>
    </location>
</feature>
<reference evidence="4" key="2">
    <citation type="submission" date="2015-02" db="UniProtKB">
        <authorList>
            <consortium name="EnsemblMetazoa"/>
        </authorList>
    </citation>
    <scope>IDENTIFICATION</scope>
</reference>
<proteinExistence type="predicted"/>
<keyword evidence="1" id="KW-0175">Coiled coil</keyword>
<dbReference type="CDD" id="cd22249">
    <property type="entry name" value="UDM1_RNF168_RNF169-like"/>
    <property type="match status" value="1"/>
</dbReference>
<reference evidence="5" key="1">
    <citation type="submission" date="2011-05" db="EMBL/GenBank/DDBJ databases">
        <authorList>
            <person name="Richards S.R."/>
            <person name="Qu J."/>
            <person name="Jiang H."/>
            <person name="Jhangiani S.N."/>
            <person name="Agravi P."/>
            <person name="Goodspeed R."/>
            <person name="Gross S."/>
            <person name="Mandapat C."/>
            <person name="Jackson L."/>
            <person name="Mathew T."/>
            <person name="Pu L."/>
            <person name="Thornton R."/>
            <person name="Saada N."/>
            <person name="Wilczek-Boney K.B."/>
            <person name="Lee S."/>
            <person name="Kovar C."/>
            <person name="Wu Y."/>
            <person name="Scherer S.E."/>
            <person name="Worley K.C."/>
            <person name="Muzny D.M."/>
            <person name="Gibbs R."/>
        </authorList>
    </citation>
    <scope>NUCLEOTIDE SEQUENCE</scope>
    <source>
        <strain evidence="5">Brora</strain>
    </source>
</reference>
<dbReference type="AlphaFoldDB" id="T1IPX3"/>
<keyword evidence="5" id="KW-1185">Reference proteome</keyword>
<dbReference type="InterPro" id="IPR011009">
    <property type="entry name" value="Kinase-like_dom_sf"/>
</dbReference>
<dbReference type="EnsemblMetazoa" id="SMAR003079-RA">
    <property type="protein sequence ID" value="SMAR003079-PA"/>
    <property type="gene ID" value="SMAR003079"/>
</dbReference>
<organism evidence="4 5">
    <name type="scientific">Strigamia maritima</name>
    <name type="common">European centipede</name>
    <name type="synonym">Geophilus maritimus</name>
    <dbReference type="NCBI Taxonomy" id="126957"/>
    <lineage>
        <taxon>Eukaryota</taxon>
        <taxon>Metazoa</taxon>
        <taxon>Ecdysozoa</taxon>
        <taxon>Arthropoda</taxon>
        <taxon>Myriapoda</taxon>
        <taxon>Chilopoda</taxon>
        <taxon>Pleurostigmophora</taxon>
        <taxon>Geophilomorpha</taxon>
        <taxon>Linotaeniidae</taxon>
        <taxon>Strigamia</taxon>
    </lineage>
</organism>
<dbReference type="STRING" id="126957.T1IPX3"/>
<accession>T1IPX3</accession>
<sequence>MADWPRMAFATVLLSEPMENDDLCNKSLKITDFGLAREVYKTTRMSAAGTYAWMAPEVIKSSTFSKSSDVWSYGVLLWELLTGETPYKGIDALAVAYGVAVNKLTLPIPSTCPIQFSKLMEACWYPEPHSRPTFVDILRELEEIAHSPFMNTPQDSFHTMQEDWKVEIEEMFHELRCKEKELRCREEELTKALLQQKIQEEFLRKREQELAEREIDLLERELNIMILQQQQGRPTPKKRKGKFKKSRLKLLKSGGQRISMPSDFRHNITVQQTPTILEMKKNMRLPSSPDSPPGSPSIPRLRAYALPADGVKGKTWGPSTVHQRERGHSRSRIIDGNKRWSKSAPNLEKTLRTFPAGGMANIAALQELDGKEEDWPESSGIAKMHYSSTMYNGTTTPEPTQSKRNAPCRVMDVLLCNIGAMMAGVGAGYDIRSTFQTSIHPRLSANRAEEEEEEKKWWSRDSNLGTDYEFSSTSGYPHNTYHGQTRHLRPSINFDSKPLRFTDSPQHVPYSGITHSPVRRKSSSASTESDPYTHASSNVSVVADRSAYGGDYMRQDSHHAYPEHSGMGRPAHDTVFHYYQNYQGEYGTYYVEPNRAYPPDYGRTDAYYERIYPEYVRHPDGYHAYENPASSISGAAPVWSTPTRHPGSTLSPALRGHRRTPSNVSNASTTSSNINPSFHLEDEEDVHSSPTHTNYPGSSGPPQPPPRSSRQNSQEAGERPTSLDLPPRPRQSKLKYGTSIQLASPQGWTSATSTPTNPESITSEDSSYVSARVRFSPTTPATIDDKSLLDLPVEGQSQDGTVPLTAIKKLSLADQKFGRKSSGTDFEREFL</sequence>
<dbReference type="Pfam" id="PF07714">
    <property type="entry name" value="PK_Tyr_Ser-Thr"/>
    <property type="match status" value="1"/>
</dbReference>
<feature type="compositionally biased region" description="Polar residues" evidence="2">
    <location>
        <begin position="640"/>
        <end position="651"/>
    </location>
</feature>
<dbReference type="PROSITE" id="PS50011">
    <property type="entry name" value="PROTEIN_KINASE_DOM"/>
    <property type="match status" value="1"/>
</dbReference>
<dbReference type="EMBL" id="JH431265">
    <property type="status" value="NOT_ANNOTATED_CDS"/>
    <property type="molecule type" value="Genomic_DNA"/>
</dbReference>
<evidence type="ECO:0000256" key="1">
    <source>
        <dbReference type="SAM" id="Coils"/>
    </source>
</evidence>
<feature type="region of interest" description="Disordered" evidence="2">
    <location>
        <begin position="636"/>
        <end position="768"/>
    </location>
</feature>
<dbReference type="GO" id="GO:0004706">
    <property type="term" value="F:JUN kinase kinase kinase activity"/>
    <property type="evidence" value="ECO:0007669"/>
    <property type="project" value="TreeGrafter"/>
</dbReference>
<dbReference type="PANTHER" id="PTHR44329:SF293">
    <property type="entry name" value="MITOGEN-ACTIVATED PROTEIN KINASE KINASE KINASE"/>
    <property type="match status" value="1"/>
</dbReference>
<feature type="compositionally biased region" description="Polar residues" evidence="2">
    <location>
        <begin position="523"/>
        <end position="538"/>
    </location>
</feature>
<dbReference type="SUPFAM" id="SSF56112">
    <property type="entry name" value="Protein kinase-like (PK-like)"/>
    <property type="match status" value="1"/>
</dbReference>
<dbReference type="PhylomeDB" id="T1IPX3"/>
<evidence type="ECO:0000256" key="2">
    <source>
        <dbReference type="SAM" id="MobiDB-lite"/>
    </source>
</evidence>
<dbReference type="GO" id="GO:0005524">
    <property type="term" value="F:ATP binding"/>
    <property type="evidence" value="ECO:0007669"/>
    <property type="project" value="InterPro"/>
</dbReference>
<evidence type="ECO:0000259" key="3">
    <source>
        <dbReference type="PROSITE" id="PS50011"/>
    </source>
</evidence>
<dbReference type="InterPro" id="IPR051681">
    <property type="entry name" value="Ser/Thr_Kinases-Pseudokinases"/>
</dbReference>
<dbReference type="OMA" id="WTGKIRG"/>
<dbReference type="InterPro" id="IPR000719">
    <property type="entry name" value="Prot_kinase_dom"/>
</dbReference>
<feature type="coiled-coil region" evidence="1">
    <location>
        <begin position="168"/>
        <end position="228"/>
    </location>
</feature>
<name>T1IPX3_STRMM</name>
<feature type="compositionally biased region" description="Low complexity" evidence="2">
    <location>
        <begin position="661"/>
        <end position="677"/>
    </location>
</feature>
<dbReference type="Gene3D" id="1.10.510.10">
    <property type="entry name" value="Transferase(Phosphotransferase) domain 1"/>
    <property type="match status" value="1"/>
</dbReference>